<keyword evidence="2" id="KW-0488">Methylation</keyword>
<organism evidence="4 5">
    <name type="scientific">Alishewanella tabrizica</name>
    <dbReference type="NCBI Taxonomy" id="671278"/>
    <lineage>
        <taxon>Bacteria</taxon>
        <taxon>Pseudomonadati</taxon>
        <taxon>Pseudomonadota</taxon>
        <taxon>Gammaproteobacteria</taxon>
        <taxon>Alteromonadales</taxon>
        <taxon>Alteromonadaceae</taxon>
        <taxon>Alishewanella</taxon>
    </lineage>
</organism>
<comment type="caution">
    <text evidence="4">The sequence shown here is derived from an EMBL/GenBank/DDBJ whole genome shotgun (WGS) entry which is preliminary data.</text>
</comment>
<dbReference type="SUPFAM" id="SSF54523">
    <property type="entry name" value="Pili subunits"/>
    <property type="match status" value="1"/>
</dbReference>
<reference evidence="5" key="1">
    <citation type="journal article" date="2019" name="Int. J. Syst. Evol. Microbiol.">
        <title>The Global Catalogue of Microorganisms (GCM) 10K type strain sequencing project: providing services to taxonomists for standard genome sequencing and annotation.</title>
        <authorList>
            <consortium name="The Broad Institute Genomics Platform"/>
            <consortium name="The Broad Institute Genome Sequencing Center for Infectious Disease"/>
            <person name="Wu L."/>
            <person name="Ma J."/>
        </authorList>
    </citation>
    <scope>NUCLEOTIDE SEQUENCE [LARGE SCALE GENOMIC DNA]</scope>
    <source>
        <strain evidence="5">KCTC 23723</strain>
    </source>
</reference>
<dbReference type="Pfam" id="PF07963">
    <property type="entry name" value="N_methyl"/>
    <property type="match status" value="1"/>
</dbReference>
<keyword evidence="3" id="KW-0472">Membrane</keyword>
<dbReference type="PANTHER" id="PTHR30093">
    <property type="entry name" value="GENERAL SECRETION PATHWAY PROTEIN G"/>
    <property type="match status" value="1"/>
</dbReference>
<keyword evidence="5" id="KW-1185">Reference proteome</keyword>
<feature type="transmembrane region" description="Helical" evidence="3">
    <location>
        <begin position="12"/>
        <end position="35"/>
    </location>
</feature>
<evidence type="ECO:0000313" key="4">
    <source>
        <dbReference type="EMBL" id="GGW69589.1"/>
    </source>
</evidence>
<dbReference type="InterPro" id="IPR012902">
    <property type="entry name" value="N_methyl_site"/>
</dbReference>
<name>A0ABQ2WR49_9ALTE</name>
<dbReference type="Proteomes" id="UP000634667">
    <property type="component" value="Unassembled WGS sequence"/>
</dbReference>
<sequence>MINVQRAKQQGFTLIELMIVVAIIGILAAVALPAYQNYTIRSANNACLAEATANIRAAVVETSEGNAWTASAARACQSLPDITVGQSGTVQSLASTPGNATVTCTIATASCEI</sequence>
<dbReference type="PANTHER" id="PTHR30093:SF34">
    <property type="entry name" value="PREPILIN PEPTIDASE-DEPENDENT PROTEIN D"/>
    <property type="match status" value="1"/>
</dbReference>
<comment type="similarity">
    <text evidence="1">Belongs to the N-Me-Phe pilin family.</text>
</comment>
<evidence type="ECO:0000256" key="3">
    <source>
        <dbReference type="SAM" id="Phobius"/>
    </source>
</evidence>
<dbReference type="NCBIfam" id="TIGR02532">
    <property type="entry name" value="IV_pilin_GFxxxE"/>
    <property type="match status" value="1"/>
</dbReference>
<dbReference type="RefSeq" id="WP_189483763.1">
    <property type="nucleotide sequence ID" value="NZ_BMYR01000012.1"/>
</dbReference>
<gene>
    <name evidence="4" type="ORF">GCM10008111_26950</name>
</gene>
<dbReference type="PROSITE" id="PS00409">
    <property type="entry name" value="PROKAR_NTER_METHYL"/>
    <property type="match status" value="1"/>
</dbReference>
<proteinExistence type="inferred from homology"/>
<evidence type="ECO:0000313" key="5">
    <source>
        <dbReference type="Proteomes" id="UP000634667"/>
    </source>
</evidence>
<evidence type="ECO:0000256" key="2">
    <source>
        <dbReference type="ARBA" id="ARBA00022481"/>
    </source>
</evidence>
<dbReference type="InterPro" id="IPR045584">
    <property type="entry name" value="Pilin-like"/>
</dbReference>
<accession>A0ABQ2WR49</accession>
<dbReference type="EMBL" id="BMYR01000012">
    <property type="protein sequence ID" value="GGW69589.1"/>
    <property type="molecule type" value="Genomic_DNA"/>
</dbReference>
<keyword evidence="3" id="KW-0812">Transmembrane</keyword>
<protein>
    <submittedName>
        <fullName evidence="4">Uncharacterized protein</fullName>
    </submittedName>
</protein>
<dbReference type="Gene3D" id="3.30.700.10">
    <property type="entry name" value="Glycoprotein, Type 4 Pilin"/>
    <property type="match status" value="1"/>
</dbReference>
<keyword evidence="3" id="KW-1133">Transmembrane helix</keyword>
<evidence type="ECO:0000256" key="1">
    <source>
        <dbReference type="ARBA" id="ARBA00005233"/>
    </source>
</evidence>